<organism evidence="11 12">
    <name type="scientific">Rhodosorus marinus</name>
    <dbReference type="NCBI Taxonomy" id="101924"/>
    <lineage>
        <taxon>Eukaryota</taxon>
        <taxon>Rhodophyta</taxon>
        <taxon>Stylonematophyceae</taxon>
        <taxon>Stylonematales</taxon>
        <taxon>Stylonemataceae</taxon>
        <taxon>Rhodosorus</taxon>
    </lineage>
</organism>
<dbReference type="GO" id="GO:0000110">
    <property type="term" value="C:nucleotide-excision repair factor 1 complex"/>
    <property type="evidence" value="ECO:0007669"/>
    <property type="project" value="TreeGrafter"/>
</dbReference>
<dbReference type="Pfam" id="PF02732">
    <property type="entry name" value="ERCC4"/>
    <property type="match status" value="1"/>
</dbReference>
<dbReference type="Gene3D" id="3.40.50.10130">
    <property type="match status" value="1"/>
</dbReference>
<evidence type="ECO:0000256" key="9">
    <source>
        <dbReference type="ARBA" id="ARBA00023242"/>
    </source>
</evidence>
<dbReference type="InterPro" id="IPR010994">
    <property type="entry name" value="RuvA_2-like"/>
</dbReference>
<dbReference type="Proteomes" id="UP001157974">
    <property type="component" value="Unassembled WGS sequence"/>
</dbReference>
<evidence type="ECO:0000256" key="4">
    <source>
        <dbReference type="ARBA" id="ARBA00022759"/>
    </source>
</evidence>
<evidence type="ECO:0000256" key="7">
    <source>
        <dbReference type="ARBA" id="ARBA00023125"/>
    </source>
</evidence>
<dbReference type="GO" id="GO:0000014">
    <property type="term" value="F:single-stranded DNA endodeoxyribonuclease activity"/>
    <property type="evidence" value="ECO:0007669"/>
    <property type="project" value="TreeGrafter"/>
</dbReference>
<keyword evidence="9" id="KW-0539">Nucleus</keyword>
<dbReference type="FunFam" id="3.40.50.10130:FF:000002">
    <property type="entry name" value="DNA repair endonuclease XPF"/>
    <property type="match status" value="1"/>
</dbReference>
<protein>
    <recommendedName>
        <fullName evidence="10">ERCC4 domain-containing protein</fullName>
    </recommendedName>
</protein>
<keyword evidence="3" id="KW-0540">Nuclease</keyword>
<keyword evidence="6" id="KW-0378">Hydrolase</keyword>
<evidence type="ECO:0000256" key="6">
    <source>
        <dbReference type="ARBA" id="ARBA00022801"/>
    </source>
</evidence>
<dbReference type="InterPro" id="IPR047520">
    <property type="entry name" value="XPF_nuclease"/>
</dbReference>
<dbReference type="GO" id="GO:1901255">
    <property type="term" value="P:nucleotide-excision repair involved in interstrand cross-link repair"/>
    <property type="evidence" value="ECO:0007669"/>
    <property type="project" value="TreeGrafter"/>
</dbReference>
<name>A0AAV8V3H5_9RHOD</name>
<keyword evidence="4" id="KW-0255">Endonuclease</keyword>
<comment type="caution">
    <text evidence="11">The sequence shown here is derived from an EMBL/GenBank/DDBJ whole genome shotgun (WGS) entry which is preliminary data.</text>
</comment>
<dbReference type="InterPro" id="IPR006166">
    <property type="entry name" value="ERCC4_domain"/>
</dbReference>
<dbReference type="PANTHER" id="PTHR10150:SF0">
    <property type="entry name" value="DNA REPAIR ENDONUCLEASE XPF"/>
    <property type="match status" value="1"/>
</dbReference>
<dbReference type="InterPro" id="IPR011335">
    <property type="entry name" value="Restrct_endonuc-II-like"/>
</dbReference>
<dbReference type="GO" id="GO:0003684">
    <property type="term" value="F:damaged DNA binding"/>
    <property type="evidence" value="ECO:0007669"/>
    <property type="project" value="TreeGrafter"/>
</dbReference>
<keyword evidence="5" id="KW-0227">DNA damage</keyword>
<evidence type="ECO:0000313" key="12">
    <source>
        <dbReference type="Proteomes" id="UP001157974"/>
    </source>
</evidence>
<evidence type="ECO:0000259" key="10">
    <source>
        <dbReference type="SMART" id="SM00891"/>
    </source>
</evidence>
<dbReference type="PANTHER" id="PTHR10150">
    <property type="entry name" value="DNA REPAIR ENDONUCLEASE XPF"/>
    <property type="match status" value="1"/>
</dbReference>
<sequence length="896" mass="101319">MMKRLYDKILEEVRDEDGLVVLGHGLGASFAFTNLVDSVLKDSPEGSIVLGLQISPALAAELSRHVIESGKSSSAPRLITSEYSIPERREVYASGGFLAATARILVHDFLRSVIPVNKVVGIIVNDAHRVQETTAEAFVLRLYRKNNKEGFIKAFTEEPEVLRKGFHNCEKIMRSLYVRRLFLWPRFHEIVQDVLDTRPADVVELTQPMTTSMMAIQQSILDVTAFCLGELKRANRNVDLTEIKIEEALYRSFHDIIKNQLEAVWHTTGAKVRQPLEDLKFLRKLLSNLHKLDCIQFHELVESLRQGDGFQSTWLMTREADIVFTLARIRVYRSALRSSNLMEEYFPVGEKENGKENRLQDGDSVVVSPVLELNPKWNLLQDVLEEIESDGKRIENPNPRAIIFVRDEITAIQISQFLCKGGEQMLVDDFERFLKHRSNRLYRNAIQKSMTHTKEDIGDSSGGLQTTLTQFSRPGEENKRKAYVIVRSQSQEMEKNDEGTVTVAGSSGAATRTEDTFPISASSETAQTKVEIVLSIVSNIPGNVKRLLDDLQPSFVVIYDPVVHCVRQVEMYKADHPGQQLRVYFVTYEESVEQKRYLYSVQREQEAFEALIREKETMIIHANQEGRLEDEQLDETLVGSELGIGRSLGVDRDSRLLKSAKNIPGKKIVVDMRELRSSLCGILHGAGMDLVPLTLPIGDYILSPSICVERKSIPDLVSSFSSGRLFNQVEKMTRYYKTPCLLLEFDQSRPFCLATSAELDKQVSISSVVAKTVILTQQFPQLRLLWCRTPFEAANLLQELKIGEEEPDEELAATLGLQEEDPEADGGINHRQLHFLRTLPGISNRNIRKVLESVSTIKELVELPLEELEKILGNSDAKVLYEFLSADASAMDVHVD</sequence>
<dbReference type="CDD" id="cd20078">
    <property type="entry name" value="XPF_nuclease_XPF_euk"/>
    <property type="match status" value="1"/>
</dbReference>
<reference evidence="11 12" key="1">
    <citation type="journal article" date="2023" name="Nat. Commun.">
        <title>Origin of minicircular mitochondrial genomes in red algae.</title>
        <authorList>
            <person name="Lee Y."/>
            <person name="Cho C.H."/>
            <person name="Lee Y.M."/>
            <person name="Park S.I."/>
            <person name="Yang J.H."/>
            <person name="West J.A."/>
            <person name="Bhattacharya D."/>
            <person name="Yoon H.S."/>
        </authorList>
    </citation>
    <scope>NUCLEOTIDE SEQUENCE [LARGE SCALE GENOMIC DNA]</scope>
    <source>
        <strain evidence="11 12">CCMP1338</strain>
        <tissue evidence="11">Whole cell</tissue>
    </source>
</reference>
<keyword evidence="12" id="KW-1185">Reference proteome</keyword>
<dbReference type="InterPro" id="IPR027417">
    <property type="entry name" value="P-loop_NTPase"/>
</dbReference>
<evidence type="ECO:0000256" key="1">
    <source>
        <dbReference type="ARBA" id="ARBA00004123"/>
    </source>
</evidence>
<dbReference type="SUPFAM" id="SSF47781">
    <property type="entry name" value="RuvA domain 2-like"/>
    <property type="match status" value="1"/>
</dbReference>
<evidence type="ECO:0000256" key="2">
    <source>
        <dbReference type="ARBA" id="ARBA00010015"/>
    </source>
</evidence>
<evidence type="ECO:0000256" key="5">
    <source>
        <dbReference type="ARBA" id="ARBA00022763"/>
    </source>
</evidence>
<keyword evidence="8" id="KW-0234">DNA repair</keyword>
<dbReference type="Gene3D" id="3.40.50.300">
    <property type="entry name" value="P-loop containing nucleotide triphosphate hydrolases"/>
    <property type="match status" value="1"/>
</dbReference>
<evidence type="ECO:0000256" key="8">
    <source>
        <dbReference type="ARBA" id="ARBA00023204"/>
    </source>
</evidence>
<dbReference type="GO" id="GO:0003697">
    <property type="term" value="F:single-stranded DNA binding"/>
    <property type="evidence" value="ECO:0007669"/>
    <property type="project" value="TreeGrafter"/>
</dbReference>
<dbReference type="GO" id="GO:0000712">
    <property type="term" value="P:resolution of meiotic recombination intermediates"/>
    <property type="evidence" value="ECO:0007669"/>
    <property type="project" value="TreeGrafter"/>
</dbReference>
<gene>
    <name evidence="11" type="ORF">NDN08_008145</name>
</gene>
<dbReference type="SUPFAM" id="SSF52980">
    <property type="entry name" value="Restriction endonuclease-like"/>
    <property type="match status" value="1"/>
</dbReference>
<dbReference type="EMBL" id="JAMWBK010000002">
    <property type="protein sequence ID" value="KAJ8908048.1"/>
    <property type="molecule type" value="Genomic_DNA"/>
</dbReference>
<feature type="domain" description="ERCC4" evidence="10">
    <location>
        <begin position="667"/>
        <end position="747"/>
    </location>
</feature>
<dbReference type="SMART" id="SM00891">
    <property type="entry name" value="ERCC4"/>
    <property type="match status" value="1"/>
</dbReference>
<evidence type="ECO:0000313" key="11">
    <source>
        <dbReference type="EMBL" id="KAJ8908048.1"/>
    </source>
</evidence>
<proteinExistence type="inferred from homology"/>
<keyword evidence="7" id="KW-0238">DNA-binding</keyword>
<dbReference type="AlphaFoldDB" id="A0AAV8V3H5"/>
<dbReference type="Gene3D" id="1.10.150.20">
    <property type="entry name" value="5' to 3' exonuclease, C-terminal subdomain"/>
    <property type="match status" value="1"/>
</dbReference>
<evidence type="ECO:0000256" key="3">
    <source>
        <dbReference type="ARBA" id="ARBA00022722"/>
    </source>
</evidence>
<dbReference type="GO" id="GO:0000724">
    <property type="term" value="P:double-strand break repair via homologous recombination"/>
    <property type="evidence" value="ECO:0007669"/>
    <property type="project" value="TreeGrafter"/>
</dbReference>
<comment type="subcellular location">
    <subcellularLocation>
        <location evidence="1">Nucleus</location>
    </subcellularLocation>
</comment>
<comment type="similarity">
    <text evidence="2">Belongs to the XPF family.</text>
</comment>
<accession>A0AAV8V3H5</accession>